<dbReference type="InterPro" id="IPR027417">
    <property type="entry name" value="P-loop_NTPase"/>
</dbReference>
<accession>A0AAT9HDT2</accession>
<protein>
    <submittedName>
        <fullName evidence="1">Uncharacterized protein</fullName>
    </submittedName>
</protein>
<dbReference type="Gene3D" id="3.40.50.300">
    <property type="entry name" value="P-loop containing nucleotide triphosphate hydrolases"/>
    <property type="match status" value="1"/>
</dbReference>
<evidence type="ECO:0000313" key="1">
    <source>
        <dbReference type="EMBL" id="BFO15464.1"/>
    </source>
</evidence>
<sequence>MRLCDWWQGPRLFILVDDYDMVGGGPMTQPFAPLLDHLALGHEVGLHLVVARSSAGAGRGLNEALLRRLQEVNTPGLLMSCPPSEGYLFGSVKGRELVPGRAVRIARRKTLQVQTGLVGDAL</sequence>
<name>A0AAT9HDT2_9ACTN</name>
<dbReference type="EMBL" id="AP035768">
    <property type="protein sequence ID" value="BFO15464.1"/>
    <property type="molecule type" value="Genomic_DNA"/>
</dbReference>
<dbReference type="AlphaFoldDB" id="A0AAT9HDT2"/>
<gene>
    <name evidence="1" type="ORF">SHKM778_18520</name>
</gene>
<reference evidence="1" key="1">
    <citation type="submission" date="2024-06" db="EMBL/GenBank/DDBJ databases">
        <authorList>
            <consortium name="consrtm"/>
            <person name="Uemura M."/>
            <person name="Terahara T."/>
        </authorList>
    </citation>
    <scope>NUCLEOTIDE SEQUENCE</scope>
    <source>
        <strain evidence="1">KM77-8</strain>
    </source>
</reference>
<organism evidence="1">
    <name type="scientific">Streptomyces haneummycinicus</name>
    <dbReference type="NCBI Taxonomy" id="3074435"/>
    <lineage>
        <taxon>Bacteria</taxon>
        <taxon>Bacillati</taxon>
        <taxon>Actinomycetota</taxon>
        <taxon>Actinomycetes</taxon>
        <taxon>Kitasatosporales</taxon>
        <taxon>Streptomycetaceae</taxon>
        <taxon>Streptomyces</taxon>
    </lineage>
</organism>
<reference evidence="1" key="2">
    <citation type="submission" date="2024-07" db="EMBL/GenBank/DDBJ databases">
        <title>Streptomyces haneummycinica sp. nov., a new antibiotic-producing actinobacterium isolated from marine sediment.</title>
        <authorList>
            <person name="Uemura M."/>
            <person name="Hamada M."/>
            <person name="Hirano S."/>
            <person name="Kobayashi K."/>
            <person name="Ohshiro T."/>
            <person name="Kobayashi T."/>
            <person name="Terahara T."/>
        </authorList>
    </citation>
    <scope>NUCLEOTIDE SEQUENCE</scope>
    <source>
        <strain evidence="1">KM77-8</strain>
    </source>
</reference>
<proteinExistence type="predicted"/>